<dbReference type="Pfam" id="PF20151">
    <property type="entry name" value="DUF6533"/>
    <property type="match status" value="1"/>
</dbReference>
<evidence type="ECO:0000313" key="3">
    <source>
        <dbReference type="EMBL" id="KAJ3517663.1"/>
    </source>
</evidence>
<dbReference type="Proteomes" id="UP001148786">
    <property type="component" value="Unassembled WGS sequence"/>
</dbReference>
<feature type="transmembrane region" description="Helical" evidence="1">
    <location>
        <begin position="214"/>
        <end position="233"/>
    </location>
</feature>
<protein>
    <recommendedName>
        <fullName evidence="2">DUF6533 domain-containing protein</fullName>
    </recommendedName>
</protein>
<feature type="transmembrane region" description="Helical" evidence="1">
    <location>
        <begin position="95"/>
        <end position="117"/>
    </location>
</feature>
<feature type="transmembrane region" description="Helical" evidence="1">
    <location>
        <begin position="167"/>
        <end position="194"/>
    </location>
</feature>
<proteinExistence type="predicted"/>
<reference evidence="3" key="1">
    <citation type="submission" date="2022-07" db="EMBL/GenBank/DDBJ databases">
        <title>Genome Sequence of Agrocybe chaxingu.</title>
        <authorList>
            <person name="Buettner E."/>
        </authorList>
    </citation>
    <scope>NUCLEOTIDE SEQUENCE</scope>
    <source>
        <strain evidence="3">MP-N11</strain>
    </source>
</reference>
<name>A0A9W8N236_9AGAR</name>
<feature type="transmembrane region" description="Helical" evidence="1">
    <location>
        <begin position="123"/>
        <end position="146"/>
    </location>
</feature>
<organism evidence="3 4">
    <name type="scientific">Agrocybe chaxingu</name>
    <dbReference type="NCBI Taxonomy" id="84603"/>
    <lineage>
        <taxon>Eukaryota</taxon>
        <taxon>Fungi</taxon>
        <taxon>Dikarya</taxon>
        <taxon>Basidiomycota</taxon>
        <taxon>Agaricomycotina</taxon>
        <taxon>Agaricomycetes</taxon>
        <taxon>Agaricomycetidae</taxon>
        <taxon>Agaricales</taxon>
        <taxon>Agaricineae</taxon>
        <taxon>Strophariaceae</taxon>
        <taxon>Agrocybe</taxon>
    </lineage>
</organism>
<dbReference type="AlphaFoldDB" id="A0A9W8N236"/>
<dbReference type="OrthoDB" id="3350812at2759"/>
<evidence type="ECO:0000256" key="1">
    <source>
        <dbReference type="SAM" id="Phobius"/>
    </source>
</evidence>
<evidence type="ECO:0000259" key="2">
    <source>
        <dbReference type="Pfam" id="PF20151"/>
    </source>
</evidence>
<comment type="caution">
    <text evidence="3">The sequence shown here is derived from an EMBL/GenBank/DDBJ whole genome shotgun (WGS) entry which is preliminary data.</text>
</comment>
<dbReference type="InterPro" id="IPR045340">
    <property type="entry name" value="DUF6533"/>
</dbReference>
<gene>
    <name evidence="3" type="ORF">NLJ89_g360</name>
</gene>
<sequence length="303" mass="34552">MDSPDTAAFLIETLRTVNVTKMVDTAACSIFLWDYLITIGMEVEYVWTGRWSTMKVLYLIQRYLPFIDTLWMILHKQFGANLNSRTCKMLTIGSNSCMLVGLATSESILTLRAWAVWNRNRTLTFVLPVLFAACWIPPIVILYQFLKSIQFGPPPLPQFLGCLTIEANSTIIVAWFLLLAWDTIIMVLMIIPALRAYHFRGHSALYSTVYAEGIMYYIYLFAMALINIILLRLQSIDVLLRFVVVTMSRILHSILPSRAVLHIRARVNRDANEVDVITADEDHHPRIPSGIKSRLRGMSYTAG</sequence>
<dbReference type="EMBL" id="JANKHO010000013">
    <property type="protein sequence ID" value="KAJ3517663.1"/>
    <property type="molecule type" value="Genomic_DNA"/>
</dbReference>
<evidence type="ECO:0000313" key="4">
    <source>
        <dbReference type="Proteomes" id="UP001148786"/>
    </source>
</evidence>
<keyword evidence="1" id="KW-1133">Transmembrane helix</keyword>
<accession>A0A9W8N236</accession>
<keyword evidence="1" id="KW-0472">Membrane</keyword>
<keyword evidence="4" id="KW-1185">Reference proteome</keyword>
<keyword evidence="1" id="KW-0812">Transmembrane</keyword>
<feature type="domain" description="DUF6533" evidence="2">
    <location>
        <begin position="25"/>
        <end position="67"/>
    </location>
</feature>